<gene>
    <name evidence="2" type="ORF">KGD84_04075</name>
</gene>
<name>A0ABX8BYW3_9ACTN</name>
<keyword evidence="3" id="KW-1185">Reference proteome</keyword>
<feature type="region of interest" description="Disordered" evidence="1">
    <location>
        <begin position="110"/>
        <end position="130"/>
    </location>
</feature>
<organism evidence="2 3">
    <name type="scientific">Nocardiopsis changdeensis</name>
    <dbReference type="NCBI Taxonomy" id="2831969"/>
    <lineage>
        <taxon>Bacteria</taxon>
        <taxon>Bacillati</taxon>
        <taxon>Actinomycetota</taxon>
        <taxon>Actinomycetes</taxon>
        <taxon>Streptosporangiales</taxon>
        <taxon>Nocardiopsidaceae</taxon>
        <taxon>Nocardiopsis</taxon>
    </lineage>
</organism>
<reference evidence="2 3" key="1">
    <citation type="submission" date="2021-05" db="EMBL/GenBank/DDBJ databases">
        <title>Direct Submission.</title>
        <authorList>
            <person name="Li K."/>
            <person name="Gao J."/>
        </authorList>
    </citation>
    <scope>NUCLEOTIDE SEQUENCE [LARGE SCALE GENOMIC DNA]</scope>
    <source>
        <strain evidence="2 3">Mg02</strain>
    </source>
</reference>
<evidence type="ECO:0000256" key="1">
    <source>
        <dbReference type="SAM" id="MobiDB-lite"/>
    </source>
</evidence>
<dbReference type="RefSeq" id="WP_220565944.1">
    <property type="nucleotide sequence ID" value="NZ_CP074133.1"/>
</dbReference>
<proteinExistence type="predicted"/>
<feature type="region of interest" description="Disordered" evidence="1">
    <location>
        <begin position="60"/>
        <end position="97"/>
    </location>
</feature>
<protein>
    <submittedName>
        <fullName evidence="2">Uncharacterized protein</fullName>
    </submittedName>
</protein>
<dbReference type="EMBL" id="CP074133">
    <property type="protein sequence ID" value="QUX26332.1"/>
    <property type="molecule type" value="Genomic_DNA"/>
</dbReference>
<feature type="compositionally biased region" description="Pro residues" evidence="1">
    <location>
        <begin position="61"/>
        <end position="70"/>
    </location>
</feature>
<dbReference type="Proteomes" id="UP000676079">
    <property type="component" value="Chromosome"/>
</dbReference>
<accession>A0ABX8BYW3</accession>
<evidence type="ECO:0000313" key="3">
    <source>
        <dbReference type="Proteomes" id="UP000676079"/>
    </source>
</evidence>
<sequence length="172" mass="19300">MARYRYLNCSEPVAARWPAGEALRRRRPRRAARARAYVTHPARDLAPLALAVRRWLARQNPTPPTFPPFLPAEDTTPLRPRVPAPRTSPDSDPGFAAALATRPRIRALREGTRSHSRTRPESTTAKSRAAARLRVRTATIRSTTRRTSDRDGLWKDSLAAARILKRNLGRAA</sequence>
<evidence type="ECO:0000313" key="2">
    <source>
        <dbReference type="EMBL" id="QUX26332.1"/>
    </source>
</evidence>